<name>A0A5D6VV76_9FIRM</name>
<dbReference type="SUPFAM" id="SSF58104">
    <property type="entry name" value="Methyl-accepting chemotaxis protein (MCP) signaling domain"/>
    <property type="match status" value="1"/>
</dbReference>
<dbReference type="InterPro" id="IPR004089">
    <property type="entry name" value="MCPsignal_dom"/>
</dbReference>
<dbReference type="Pfam" id="PF12729">
    <property type="entry name" value="4HB_MCP_1"/>
    <property type="match status" value="1"/>
</dbReference>
<dbReference type="AlphaFoldDB" id="A0A5D6VV76"/>
<dbReference type="GO" id="GO:0016020">
    <property type="term" value="C:membrane"/>
    <property type="evidence" value="ECO:0007669"/>
    <property type="project" value="InterPro"/>
</dbReference>
<accession>A0A5D6VV76</accession>
<dbReference type="PROSITE" id="PS50111">
    <property type="entry name" value="CHEMOTAXIS_TRANSDUC_2"/>
    <property type="match status" value="1"/>
</dbReference>
<evidence type="ECO:0000313" key="9">
    <source>
        <dbReference type="Proteomes" id="UP000323646"/>
    </source>
</evidence>
<gene>
    <name evidence="8" type="ORF">FZ040_13755</name>
</gene>
<evidence type="ECO:0000259" key="7">
    <source>
        <dbReference type="PROSITE" id="PS50885"/>
    </source>
</evidence>
<dbReference type="RefSeq" id="WP_149172532.1">
    <property type="nucleotide sequence ID" value="NZ_VTOY01000030.1"/>
</dbReference>
<dbReference type="Proteomes" id="UP000323646">
    <property type="component" value="Unassembled WGS sequence"/>
</dbReference>
<feature type="compositionally biased region" description="Low complexity" evidence="4">
    <location>
        <begin position="277"/>
        <end position="291"/>
    </location>
</feature>
<evidence type="ECO:0000256" key="1">
    <source>
        <dbReference type="ARBA" id="ARBA00023224"/>
    </source>
</evidence>
<dbReference type="PANTHER" id="PTHR32089:SF112">
    <property type="entry name" value="LYSOZYME-LIKE PROTEIN-RELATED"/>
    <property type="match status" value="1"/>
</dbReference>
<dbReference type="SMART" id="SM00304">
    <property type="entry name" value="HAMP"/>
    <property type="match status" value="2"/>
</dbReference>
<keyword evidence="5" id="KW-0812">Transmembrane</keyword>
<protein>
    <submittedName>
        <fullName evidence="8">Methyl-accepting chemotaxis protein</fullName>
    </submittedName>
</protein>
<dbReference type="GO" id="GO:0006935">
    <property type="term" value="P:chemotaxis"/>
    <property type="evidence" value="ECO:0007669"/>
    <property type="project" value="InterPro"/>
</dbReference>
<dbReference type="Pfam" id="PF00672">
    <property type="entry name" value="HAMP"/>
    <property type="match status" value="1"/>
</dbReference>
<evidence type="ECO:0000256" key="3">
    <source>
        <dbReference type="PROSITE-ProRule" id="PRU00284"/>
    </source>
</evidence>
<dbReference type="GO" id="GO:0004888">
    <property type="term" value="F:transmembrane signaling receptor activity"/>
    <property type="evidence" value="ECO:0007669"/>
    <property type="project" value="InterPro"/>
</dbReference>
<feature type="domain" description="Methyl-accepting transducer" evidence="6">
    <location>
        <begin position="286"/>
        <end position="522"/>
    </location>
</feature>
<feature type="region of interest" description="Disordered" evidence="4">
    <location>
        <begin position="269"/>
        <end position="291"/>
    </location>
</feature>
<dbReference type="PRINTS" id="PR00260">
    <property type="entry name" value="CHEMTRNSDUCR"/>
</dbReference>
<keyword evidence="5" id="KW-0472">Membrane</keyword>
<evidence type="ECO:0000259" key="6">
    <source>
        <dbReference type="PROSITE" id="PS50111"/>
    </source>
</evidence>
<dbReference type="InterPro" id="IPR035440">
    <property type="entry name" value="4HB_MCP_dom_sf"/>
</dbReference>
<dbReference type="InterPro" id="IPR004090">
    <property type="entry name" value="Chemotax_Me-accpt_rcpt"/>
</dbReference>
<evidence type="ECO:0000313" key="8">
    <source>
        <dbReference type="EMBL" id="TYZ19112.1"/>
    </source>
</evidence>
<feature type="domain" description="HAMP" evidence="7">
    <location>
        <begin position="214"/>
        <end position="267"/>
    </location>
</feature>
<keyword evidence="5" id="KW-1133">Transmembrane helix</keyword>
<evidence type="ECO:0000256" key="4">
    <source>
        <dbReference type="SAM" id="MobiDB-lite"/>
    </source>
</evidence>
<keyword evidence="9" id="KW-1185">Reference proteome</keyword>
<feature type="transmembrane region" description="Helical" evidence="5">
    <location>
        <begin position="191"/>
        <end position="213"/>
    </location>
</feature>
<dbReference type="OrthoDB" id="9814363at2"/>
<evidence type="ECO:0000256" key="2">
    <source>
        <dbReference type="ARBA" id="ARBA00029447"/>
    </source>
</evidence>
<dbReference type="CDD" id="cd06225">
    <property type="entry name" value="HAMP"/>
    <property type="match status" value="1"/>
</dbReference>
<dbReference type="PANTHER" id="PTHR32089">
    <property type="entry name" value="METHYL-ACCEPTING CHEMOTAXIS PROTEIN MCPB"/>
    <property type="match status" value="1"/>
</dbReference>
<dbReference type="Gene3D" id="1.10.287.950">
    <property type="entry name" value="Methyl-accepting chemotaxis protein"/>
    <property type="match status" value="1"/>
</dbReference>
<dbReference type="SMART" id="SM00283">
    <property type="entry name" value="MA"/>
    <property type="match status" value="1"/>
</dbReference>
<reference evidence="8 9" key="1">
    <citation type="submission" date="2019-08" db="EMBL/GenBank/DDBJ databases">
        <title>Selenomonas sp. mPRGC5 and Selenomonas sp. mPRGC8 isolated from ruminal fluid of dairy goat (Capra hircus).</title>
        <authorList>
            <person name="Poothong S."/>
            <person name="Nuengjamnong C."/>
            <person name="Tanasupawat S."/>
        </authorList>
    </citation>
    <scope>NUCLEOTIDE SEQUENCE [LARGE SCALE GENOMIC DNA]</scope>
    <source>
        <strain evidence="9">mPRGC5</strain>
    </source>
</reference>
<proteinExistence type="inferred from homology"/>
<dbReference type="Gene3D" id="6.10.340.10">
    <property type="match status" value="1"/>
</dbReference>
<evidence type="ECO:0000256" key="5">
    <source>
        <dbReference type="SAM" id="Phobius"/>
    </source>
</evidence>
<dbReference type="InterPro" id="IPR003660">
    <property type="entry name" value="HAMP_dom"/>
</dbReference>
<comment type="similarity">
    <text evidence="2">Belongs to the methyl-accepting chemotaxis (MCP) protein family.</text>
</comment>
<dbReference type="InterPro" id="IPR024478">
    <property type="entry name" value="HlyB_4HB_MCP"/>
</dbReference>
<comment type="caution">
    <text evidence="8">The sequence shown here is derived from an EMBL/GenBank/DDBJ whole genome shotgun (WGS) entry which is preliminary data.</text>
</comment>
<keyword evidence="1 3" id="KW-0807">Transducer</keyword>
<dbReference type="SUPFAM" id="SSF47170">
    <property type="entry name" value="Aspartate receptor, ligand-binding domain"/>
    <property type="match status" value="1"/>
</dbReference>
<dbReference type="CDD" id="cd11386">
    <property type="entry name" value="MCP_signal"/>
    <property type="match status" value="1"/>
</dbReference>
<dbReference type="EMBL" id="VTOY01000030">
    <property type="protein sequence ID" value="TYZ19112.1"/>
    <property type="molecule type" value="Genomic_DNA"/>
</dbReference>
<organism evidence="8 9">
    <name type="scientific">Selenomonas ruminis</name>
    <dbReference type="NCBI Taxonomy" id="2593411"/>
    <lineage>
        <taxon>Bacteria</taxon>
        <taxon>Bacillati</taxon>
        <taxon>Bacillota</taxon>
        <taxon>Negativicutes</taxon>
        <taxon>Selenomonadales</taxon>
        <taxon>Selenomonadaceae</taxon>
        <taxon>Selenomonas</taxon>
    </lineage>
</organism>
<dbReference type="Pfam" id="PF00015">
    <property type="entry name" value="MCPsignal"/>
    <property type="match status" value="1"/>
</dbReference>
<dbReference type="GO" id="GO:0007165">
    <property type="term" value="P:signal transduction"/>
    <property type="evidence" value="ECO:0007669"/>
    <property type="project" value="UniProtKB-KW"/>
</dbReference>
<sequence>MNFINNIKVSYKILILVVIAALALVAVGYRGYSAIGSSKDQLGTMYQENMQQIYHIGEAKYMMRDMQSRAVLALDAKTPDRFQELKNDYDEIIKKFDDNWGAYEKAAMNDPNNTAKSAEVKKSWQTFTGVMKQIIDISASGNHDEAAALYSSQGGKVTSDLRKVLETRQQEVQENADAIYHTNDEAASHTAVLLLTFIILALVLLLAGAFWITRGIVGPLNIMMGACHKMKDGDFRQQELAITQEDEFGQMAKVMSDMRDNLNQLMRQSNNSSEQIATAAEELSSSSQQSAQASTQVAQSVTDAAGAVVTQQHAVDSTTTAVQQISSSMENLNQQASKVSSRATSASQYAENGAQAVQKTIRQIQGAADNVQQSAAIVDQLGERSQEIGAIVETISGIAEQTNLLALNAAIEAARAGEHGRGFAVVSEEVRKLAEQSGEAAEKITQLISRIQKDTDSAVISMQQGRDVVSEGAKSVDNLREVFENIHQLVTEVNDEANNMTASVRQASDDSNHIADQVASINEQGDRVANEMQTVSAATEEQSASASEIADASHALSKLAADLQNSLKKFRF</sequence>
<dbReference type="PROSITE" id="PS50885">
    <property type="entry name" value="HAMP"/>
    <property type="match status" value="1"/>
</dbReference>